<organism evidence="6 7">
    <name type="scientific">Rhizobium soli</name>
    <dbReference type="NCBI Taxonomy" id="424798"/>
    <lineage>
        <taxon>Bacteria</taxon>
        <taxon>Pseudomonadati</taxon>
        <taxon>Pseudomonadota</taxon>
        <taxon>Alphaproteobacteria</taxon>
        <taxon>Hyphomicrobiales</taxon>
        <taxon>Rhizobiaceae</taxon>
        <taxon>Rhizobium/Agrobacterium group</taxon>
        <taxon>Rhizobium</taxon>
    </lineage>
</organism>
<evidence type="ECO:0000256" key="2">
    <source>
        <dbReference type="ARBA" id="ARBA00008419"/>
    </source>
</evidence>
<dbReference type="Gene3D" id="3.40.50.720">
    <property type="entry name" value="NAD(P)-binding Rossmann-like Domain"/>
    <property type="match status" value="1"/>
</dbReference>
<dbReference type="GO" id="GO:0004616">
    <property type="term" value="F:phosphogluconate dehydrogenase (decarboxylating) activity"/>
    <property type="evidence" value="ECO:0007669"/>
    <property type="project" value="UniProtKB-EC"/>
</dbReference>
<dbReference type="Gene3D" id="1.10.1040.10">
    <property type="entry name" value="N-(1-d-carboxylethyl)-l-norvaline Dehydrogenase, domain 2"/>
    <property type="match status" value="1"/>
</dbReference>
<dbReference type="EC" id="1.1.1.343" evidence="6"/>
<dbReference type="InterPro" id="IPR036291">
    <property type="entry name" value="NAD(P)-bd_dom_sf"/>
</dbReference>
<dbReference type="PANTHER" id="PTHR11811">
    <property type="entry name" value="6-PHOSPHOGLUCONATE DEHYDROGENASE"/>
    <property type="match status" value="1"/>
</dbReference>
<dbReference type="SUPFAM" id="SSF48179">
    <property type="entry name" value="6-phosphogluconate dehydrogenase C-terminal domain-like"/>
    <property type="match status" value="1"/>
</dbReference>
<gene>
    <name evidence="6" type="ORF">F4695_003203</name>
</gene>
<dbReference type="GO" id="GO:0050661">
    <property type="term" value="F:NADP binding"/>
    <property type="evidence" value="ECO:0007669"/>
    <property type="project" value="InterPro"/>
</dbReference>
<keyword evidence="3 6" id="KW-0560">Oxidoreductase</keyword>
<dbReference type="RefSeq" id="WP_184655236.1">
    <property type="nucleotide sequence ID" value="NZ_JACHBU010000006.1"/>
</dbReference>
<dbReference type="PRINTS" id="PR00076">
    <property type="entry name" value="6PGDHDRGNASE"/>
</dbReference>
<comment type="pathway">
    <text evidence="1">Carbohydrate degradation; pentose phosphate pathway.</text>
</comment>
<comment type="caution">
    <text evidence="6">The sequence shown here is derived from an EMBL/GenBank/DDBJ whole genome shotgun (WGS) entry which is preliminary data.</text>
</comment>
<dbReference type="NCBIfam" id="TIGR00872">
    <property type="entry name" value="gnd_rel"/>
    <property type="match status" value="1"/>
</dbReference>
<dbReference type="EMBL" id="JACHBU010000006">
    <property type="protein sequence ID" value="MBB6509819.1"/>
    <property type="molecule type" value="Genomic_DNA"/>
</dbReference>
<dbReference type="InterPro" id="IPR008927">
    <property type="entry name" value="6-PGluconate_DH-like_C_sf"/>
</dbReference>
<keyword evidence="4" id="KW-0311">Gluconate utilization</keyword>
<evidence type="ECO:0000313" key="6">
    <source>
        <dbReference type="EMBL" id="MBB6509819.1"/>
    </source>
</evidence>
<dbReference type="Pfam" id="PF00393">
    <property type="entry name" value="6PGD"/>
    <property type="match status" value="2"/>
</dbReference>
<protein>
    <submittedName>
        <fullName evidence="6">6-phosphogluconate dehydrogenase</fullName>
        <ecNumber evidence="6">1.1.1.343</ecNumber>
        <ecNumber evidence="6">1.1.1.44</ecNumber>
    </submittedName>
</protein>
<accession>A0A7X0JLH9</accession>
<evidence type="ECO:0000256" key="1">
    <source>
        <dbReference type="ARBA" id="ARBA00004959"/>
    </source>
</evidence>
<dbReference type="Proteomes" id="UP000585437">
    <property type="component" value="Unassembled WGS sequence"/>
</dbReference>
<dbReference type="InterPro" id="IPR004849">
    <property type="entry name" value="6DGDH_YqeC"/>
</dbReference>
<feature type="domain" description="6-phosphogluconate dehydrogenase C-terminal" evidence="5">
    <location>
        <begin position="176"/>
        <end position="325"/>
    </location>
</feature>
<dbReference type="GO" id="GO:0006098">
    <property type="term" value="P:pentose-phosphate shunt"/>
    <property type="evidence" value="ECO:0007669"/>
    <property type="project" value="UniProtKB-UniPathway"/>
</dbReference>
<dbReference type="NCBIfam" id="NF007161">
    <property type="entry name" value="PRK09599.1"/>
    <property type="match status" value="1"/>
</dbReference>
<dbReference type="InterPro" id="IPR006114">
    <property type="entry name" value="6PGDH_C"/>
</dbReference>
<dbReference type="InterPro" id="IPR002204">
    <property type="entry name" value="3-OH-isobutyrate_DH-rel_CS"/>
</dbReference>
<evidence type="ECO:0000256" key="3">
    <source>
        <dbReference type="ARBA" id="ARBA00023002"/>
    </source>
</evidence>
<dbReference type="GO" id="GO:0016054">
    <property type="term" value="P:organic acid catabolic process"/>
    <property type="evidence" value="ECO:0007669"/>
    <property type="project" value="UniProtKB-ARBA"/>
</dbReference>
<dbReference type="EC" id="1.1.1.44" evidence="6"/>
<dbReference type="UniPathway" id="UPA00115"/>
<dbReference type="InterPro" id="IPR006183">
    <property type="entry name" value="Pgluconate_DH"/>
</dbReference>
<sequence>MQIGMIGLGRMGANMVRRLLRDGHECVVFDVSQANVEALEQEGAVGATSLEDMVAKLAKPATVWLMLPAAITDQTIEKLSGVMAAGDVLIDGGNSNYQDDIDRAGRLSGIGLDYIDVGTSGGVWGLERGYCLMIGGPDEAVKRLDPIFLSLSPGAGKEAQRTSELGYIHCGPAGSGHFVKMVHNGIEYGMMAAYAEGLNLMKSANIGKVARSADAETSPLANPHYYHYDLDVAEITEVWRHGSVVSSWLLDLLAGSLHNDPTLDAFSGRVSDSGEGRWMMKAGIDTGVPLPVLSSALFQRFSSQGHEQYSNQVLSALRAAFGGHSEKK</sequence>
<dbReference type="SMART" id="SM01350">
    <property type="entry name" value="6PGD"/>
    <property type="match status" value="1"/>
</dbReference>
<dbReference type="GO" id="GO:0019521">
    <property type="term" value="P:D-gluconate metabolic process"/>
    <property type="evidence" value="ECO:0007669"/>
    <property type="project" value="UniProtKB-KW"/>
</dbReference>
<evidence type="ECO:0000256" key="4">
    <source>
        <dbReference type="ARBA" id="ARBA00023064"/>
    </source>
</evidence>
<evidence type="ECO:0000259" key="5">
    <source>
        <dbReference type="SMART" id="SM01350"/>
    </source>
</evidence>
<evidence type="ECO:0000313" key="7">
    <source>
        <dbReference type="Proteomes" id="UP000585437"/>
    </source>
</evidence>
<name>A0A7X0JLH9_9HYPH</name>
<comment type="similarity">
    <text evidence="2">Belongs to the 6-phosphogluconate dehydrogenase family.</text>
</comment>
<keyword evidence="7" id="KW-1185">Reference proteome</keyword>
<proteinExistence type="inferred from homology"/>
<dbReference type="InterPro" id="IPR013328">
    <property type="entry name" value="6PGD_dom2"/>
</dbReference>
<dbReference type="Pfam" id="PF03446">
    <property type="entry name" value="NAD_binding_2"/>
    <property type="match status" value="1"/>
</dbReference>
<dbReference type="InterPro" id="IPR006115">
    <property type="entry name" value="6PGDH_NADP-bd"/>
</dbReference>
<dbReference type="AlphaFoldDB" id="A0A7X0JLH9"/>
<dbReference type="SUPFAM" id="SSF51735">
    <property type="entry name" value="NAD(P)-binding Rossmann-fold domains"/>
    <property type="match status" value="1"/>
</dbReference>
<reference evidence="6 7" key="1">
    <citation type="submission" date="2020-08" db="EMBL/GenBank/DDBJ databases">
        <title>The Agave Microbiome: Exploring the role of microbial communities in plant adaptations to desert environments.</title>
        <authorList>
            <person name="Partida-Martinez L.P."/>
        </authorList>
    </citation>
    <scope>NUCLEOTIDE SEQUENCE [LARGE SCALE GENOMIC DNA]</scope>
    <source>
        <strain evidence="6 7">AS3.12</strain>
    </source>
</reference>
<dbReference type="PROSITE" id="PS00895">
    <property type="entry name" value="3_HYDROXYISOBUT_DH"/>
    <property type="match status" value="1"/>
</dbReference>